<evidence type="ECO:0000313" key="1">
    <source>
        <dbReference type="EMBL" id="MBZ0159595.1"/>
    </source>
</evidence>
<keyword evidence="1" id="KW-0489">Methyltransferase</keyword>
<accession>A0AAJ1AJB4</accession>
<dbReference type="Gene3D" id="3.40.50.150">
    <property type="entry name" value="Vaccinia Virus protein VP39"/>
    <property type="match status" value="1"/>
</dbReference>
<dbReference type="Pfam" id="PF13489">
    <property type="entry name" value="Methyltransf_23"/>
    <property type="match status" value="1"/>
</dbReference>
<dbReference type="GO" id="GO:0008168">
    <property type="term" value="F:methyltransferase activity"/>
    <property type="evidence" value="ECO:0007669"/>
    <property type="project" value="UniProtKB-KW"/>
</dbReference>
<reference evidence="1 2" key="1">
    <citation type="journal article" date="2021" name="bioRxiv">
        <title>Unraveling nitrogen, sulfur and carbon metabolic pathways and microbial community transcriptional responses to substrate deprivation and toxicity stresses in a bioreactor mimicking anoxic brackish coastal sediment conditions.</title>
        <authorList>
            <person name="Martins P.D."/>
            <person name="Echeveste M.J."/>
            <person name="Arshad A."/>
            <person name="Kurth J."/>
            <person name="Ouboter H."/>
            <person name="Jetten M.S.M."/>
            <person name="Welte C.U."/>
        </authorList>
    </citation>
    <scope>NUCLEOTIDE SEQUENCE [LARGE SCALE GENOMIC DNA]</scope>
    <source>
        <strain evidence="1">MAG_38</strain>
    </source>
</reference>
<dbReference type="Proteomes" id="UP001197609">
    <property type="component" value="Unassembled WGS sequence"/>
</dbReference>
<sequence length="267" mass="31201">MRRKISKDNPFFHTPRFAFGYTWLPEHAHVLDFGCDDGRFGYLLKQHRNVDYIGVEKNRDAMKKVPHGVVVKESVYPLPFDNGQFDAVTMFEVLEHIHDQNKALLDVFRVLKSGGLLLVSVPRRHVFSFMDLGNLKYVFPGLHRWYYSLTRSPEAYRQRYAANPDGLVGYNEKEKRWHQHFRDDEMRELLEGNGFYVEEIDGVGLFGQLFTFVAYVLRLGFLFPQWVRDWDNYVFHYGSLLSGYRSNNNNWLQPSSSAVDSGMIVSA</sequence>
<dbReference type="GO" id="GO:0032259">
    <property type="term" value="P:methylation"/>
    <property type="evidence" value="ECO:0007669"/>
    <property type="project" value="UniProtKB-KW"/>
</dbReference>
<dbReference type="InterPro" id="IPR029063">
    <property type="entry name" value="SAM-dependent_MTases_sf"/>
</dbReference>
<protein>
    <submittedName>
        <fullName evidence="1">Class I SAM-dependent methyltransferase</fullName>
    </submittedName>
</protein>
<evidence type="ECO:0000313" key="2">
    <source>
        <dbReference type="Proteomes" id="UP001197609"/>
    </source>
</evidence>
<proteinExistence type="predicted"/>
<name>A0AAJ1AJB4_9BACT</name>
<dbReference type="EMBL" id="JAIOIU010000065">
    <property type="protein sequence ID" value="MBZ0159595.1"/>
    <property type="molecule type" value="Genomic_DNA"/>
</dbReference>
<dbReference type="SUPFAM" id="SSF53335">
    <property type="entry name" value="S-adenosyl-L-methionine-dependent methyltransferases"/>
    <property type="match status" value="1"/>
</dbReference>
<keyword evidence="1" id="KW-0808">Transferase</keyword>
<gene>
    <name evidence="1" type="ORF">K8G79_05605</name>
</gene>
<organism evidence="1 2">
    <name type="scientific">Candidatus Methylomirabilis tolerans</name>
    <dbReference type="NCBI Taxonomy" id="3123416"/>
    <lineage>
        <taxon>Bacteria</taxon>
        <taxon>Candidatus Methylomirabilota</taxon>
        <taxon>Candidatus Methylomirabilia</taxon>
        <taxon>Candidatus Methylomirabilales</taxon>
        <taxon>Candidatus Methylomirabilaceae</taxon>
        <taxon>Candidatus Methylomirabilis</taxon>
    </lineage>
</organism>
<dbReference type="AlphaFoldDB" id="A0AAJ1AJB4"/>
<dbReference type="PANTHER" id="PTHR43861">
    <property type="entry name" value="TRANS-ACONITATE 2-METHYLTRANSFERASE-RELATED"/>
    <property type="match status" value="1"/>
</dbReference>
<comment type="caution">
    <text evidence="1">The sequence shown here is derived from an EMBL/GenBank/DDBJ whole genome shotgun (WGS) entry which is preliminary data.</text>
</comment>
<dbReference type="CDD" id="cd02440">
    <property type="entry name" value="AdoMet_MTases"/>
    <property type="match status" value="1"/>
</dbReference>